<dbReference type="Gene3D" id="2.30.110.10">
    <property type="entry name" value="Electron Transport, Fmn-binding Protein, Chain A"/>
    <property type="match status" value="1"/>
</dbReference>
<dbReference type="Proteomes" id="UP001651690">
    <property type="component" value="Unassembled WGS sequence"/>
</dbReference>
<dbReference type="InterPro" id="IPR024747">
    <property type="entry name" value="Pyridox_Oxase-rel"/>
</dbReference>
<proteinExistence type="predicted"/>
<evidence type="ECO:0000313" key="1">
    <source>
        <dbReference type="EMBL" id="MCP9270979.1"/>
    </source>
</evidence>
<accession>A0ABT1LVQ2</accession>
<organism evidence="1 2">
    <name type="scientific">Mycolicibacterium arenosum</name>
    <dbReference type="NCBI Taxonomy" id="2952157"/>
    <lineage>
        <taxon>Bacteria</taxon>
        <taxon>Bacillati</taxon>
        <taxon>Actinomycetota</taxon>
        <taxon>Actinomycetes</taxon>
        <taxon>Mycobacteriales</taxon>
        <taxon>Mycobacteriaceae</taxon>
        <taxon>Mycolicibacterium</taxon>
    </lineage>
</organism>
<sequence>MSNPTQPVTVLSATECWELLSSATLGRLVTSVDGHPEIFPINFVVRGRTVLFCTAQGTKLVSAAINDQVLFEVDHHDVDTGWSVIVKGFAQVLRSEEDLADAAQAGLLAWEPPARQHFIRIRPLSVTGRRFAFTARPAEPVAHKSHAAADSQ</sequence>
<dbReference type="RefSeq" id="WP_255057957.1">
    <property type="nucleotide sequence ID" value="NZ_JANDBD010000001.1"/>
</dbReference>
<protein>
    <submittedName>
        <fullName evidence="1">Pyridoxamine 5'-phosphate oxidase family protein</fullName>
    </submittedName>
</protein>
<name>A0ABT1LVQ2_9MYCO</name>
<gene>
    <name evidence="1" type="ORF">NM203_02125</name>
</gene>
<keyword evidence="2" id="KW-1185">Reference proteome</keyword>
<dbReference type="InterPro" id="IPR012349">
    <property type="entry name" value="Split_barrel_FMN-bd"/>
</dbReference>
<dbReference type="Pfam" id="PF12900">
    <property type="entry name" value="Pyridox_ox_2"/>
    <property type="match status" value="1"/>
</dbReference>
<dbReference type="SUPFAM" id="SSF50475">
    <property type="entry name" value="FMN-binding split barrel"/>
    <property type="match status" value="1"/>
</dbReference>
<reference evidence="1 2" key="1">
    <citation type="submission" date="2022-06" db="EMBL/GenBank/DDBJ databases">
        <title>Mycolicibacterium sp. CAU 1645 isolated from seawater.</title>
        <authorList>
            <person name="Kim W."/>
        </authorList>
    </citation>
    <scope>NUCLEOTIDE SEQUENCE [LARGE SCALE GENOMIC DNA]</scope>
    <source>
        <strain evidence="1 2">CAU 1645</strain>
    </source>
</reference>
<comment type="caution">
    <text evidence="1">The sequence shown here is derived from an EMBL/GenBank/DDBJ whole genome shotgun (WGS) entry which is preliminary data.</text>
</comment>
<evidence type="ECO:0000313" key="2">
    <source>
        <dbReference type="Proteomes" id="UP001651690"/>
    </source>
</evidence>
<dbReference type="EMBL" id="JANDBD010000001">
    <property type="protein sequence ID" value="MCP9270979.1"/>
    <property type="molecule type" value="Genomic_DNA"/>
</dbReference>